<dbReference type="InterPro" id="IPR021958">
    <property type="entry name" value="DUF3575"/>
</dbReference>
<reference evidence="3 4" key="1">
    <citation type="journal article" date="2016" name="BMC Genomics">
        <title>Type VI secretion systems of human gut Bacteroidales segregate into three genetic architectures, two of which are contained on mobile genetic elements.</title>
        <authorList>
            <person name="Coyne M.J."/>
            <person name="Roelofs K.G."/>
            <person name="Comstock L.E."/>
        </authorList>
    </citation>
    <scope>NUCLEOTIDE SEQUENCE [LARGE SCALE GENOMIC DNA]</scope>
    <source>
        <strain evidence="3 4">CL09T03C01</strain>
    </source>
</reference>
<keyword evidence="1" id="KW-0175">Coiled coil</keyword>
<dbReference type="Proteomes" id="UP000056419">
    <property type="component" value="Unassembled WGS sequence"/>
</dbReference>
<dbReference type="AlphaFoldDB" id="A0A125MF84"/>
<feature type="coiled-coil region" evidence="1">
    <location>
        <begin position="279"/>
        <end position="342"/>
    </location>
</feature>
<organism evidence="3 4">
    <name type="scientific">Bacteroides stercoris</name>
    <dbReference type="NCBI Taxonomy" id="46506"/>
    <lineage>
        <taxon>Bacteria</taxon>
        <taxon>Pseudomonadati</taxon>
        <taxon>Bacteroidota</taxon>
        <taxon>Bacteroidia</taxon>
        <taxon>Bacteroidales</taxon>
        <taxon>Bacteroidaceae</taxon>
        <taxon>Bacteroides</taxon>
    </lineage>
</organism>
<sequence precursor="true">MILSQEYKKKHYFFLSRKLVVCFLISITLNNTYAQVQRGKKDDAKAELISFKDRWGIKTNAVDWLLTVPNIGVEFDLGNTIRNKRTIGANIKWNWNTSQKYTPSLIFNVFDARVEWRQYFRTRKRGGVTKDANLMTRLKETVFTTQRKNPRQERAYYWGVYVNAASYNFKIGKEGKQGNAYGAGISVGYTAPLYGYRNNYIDLELGGSAGLLYTSYDVYTHDAESDCYPRIAEKCKSGHIVPFPLITDLRVAFVYRFMSAGSKYKESVYRRVQIRDFARQALNEKINKMHERIDSINNAVRKQGFSRPDSLLTKEELKQWKLMQQERKELALKEAADKLRKQVADSLGIQLSDTLTSEQEKTIRKALKVREDQLKQKAETQDSAKPGKRAANARKAKLHTKEKKEKKDKDSGKNRNKDGKPEAEAANKEKGDASGEEEDEKEDKG</sequence>
<dbReference type="Pfam" id="PF12099">
    <property type="entry name" value="DUF3575"/>
    <property type="match status" value="1"/>
</dbReference>
<name>A0A125MF84_BACSE</name>
<dbReference type="STRING" id="46506.AA415_02559"/>
<dbReference type="EMBL" id="LRGC01000014">
    <property type="protein sequence ID" value="KWR53262.1"/>
    <property type="molecule type" value="Genomic_DNA"/>
</dbReference>
<dbReference type="PATRIC" id="fig|46506.5.peg.2750"/>
<evidence type="ECO:0000256" key="2">
    <source>
        <dbReference type="SAM" id="MobiDB-lite"/>
    </source>
</evidence>
<evidence type="ECO:0000313" key="3">
    <source>
        <dbReference type="EMBL" id="KWR53262.1"/>
    </source>
</evidence>
<feature type="compositionally biased region" description="Basic residues" evidence="2">
    <location>
        <begin position="386"/>
        <end position="401"/>
    </location>
</feature>
<feature type="compositionally biased region" description="Acidic residues" evidence="2">
    <location>
        <begin position="434"/>
        <end position="445"/>
    </location>
</feature>
<evidence type="ECO:0000313" key="4">
    <source>
        <dbReference type="Proteomes" id="UP000056419"/>
    </source>
</evidence>
<protein>
    <recommendedName>
        <fullName evidence="5">DUF3575 domain-containing protein</fullName>
    </recommendedName>
</protein>
<accession>A0A125MF84</accession>
<proteinExistence type="predicted"/>
<keyword evidence="4" id="KW-1185">Reference proteome</keyword>
<feature type="compositionally biased region" description="Basic and acidic residues" evidence="2">
    <location>
        <begin position="402"/>
        <end position="433"/>
    </location>
</feature>
<gene>
    <name evidence="3" type="ORF">AA415_02559</name>
</gene>
<evidence type="ECO:0008006" key="5">
    <source>
        <dbReference type="Google" id="ProtNLM"/>
    </source>
</evidence>
<comment type="caution">
    <text evidence="3">The sequence shown here is derived from an EMBL/GenBank/DDBJ whole genome shotgun (WGS) entry which is preliminary data.</text>
</comment>
<feature type="region of interest" description="Disordered" evidence="2">
    <location>
        <begin position="374"/>
        <end position="445"/>
    </location>
</feature>
<evidence type="ECO:0000256" key="1">
    <source>
        <dbReference type="SAM" id="Coils"/>
    </source>
</evidence>
<dbReference type="RefSeq" id="WP_060386234.1">
    <property type="nucleotide sequence ID" value="NZ_LRGC01000014.1"/>
</dbReference>